<dbReference type="InterPro" id="IPR036612">
    <property type="entry name" value="KH_dom_type_1_sf"/>
</dbReference>
<evidence type="ECO:0000256" key="1">
    <source>
        <dbReference type="SAM" id="MobiDB-lite"/>
    </source>
</evidence>
<evidence type="ECO:0008006" key="4">
    <source>
        <dbReference type="Google" id="ProtNLM"/>
    </source>
</evidence>
<name>A0ABD2I1F3_HETSC</name>
<accession>A0ABD2I1F3</accession>
<dbReference type="Gene3D" id="3.30.1370.10">
    <property type="entry name" value="K Homology domain, type 1"/>
    <property type="match status" value="1"/>
</dbReference>
<dbReference type="SUPFAM" id="SSF54791">
    <property type="entry name" value="Eukaryotic type KH-domain (KH-domain type I)"/>
    <property type="match status" value="1"/>
</dbReference>
<proteinExistence type="predicted"/>
<dbReference type="EMBL" id="JBICCN010000373">
    <property type="protein sequence ID" value="KAL3072822.1"/>
    <property type="molecule type" value="Genomic_DNA"/>
</dbReference>
<reference evidence="2 3" key="1">
    <citation type="submission" date="2024-10" db="EMBL/GenBank/DDBJ databases">
        <authorList>
            <person name="Kim D."/>
        </authorList>
    </citation>
    <scope>NUCLEOTIDE SEQUENCE [LARGE SCALE GENOMIC DNA]</scope>
    <source>
        <strain evidence="2">Taebaek</strain>
    </source>
</reference>
<dbReference type="Proteomes" id="UP001620645">
    <property type="component" value="Unassembled WGS sequence"/>
</dbReference>
<feature type="compositionally biased region" description="Polar residues" evidence="1">
    <location>
        <begin position="41"/>
        <end position="50"/>
    </location>
</feature>
<feature type="region of interest" description="Disordered" evidence="1">
    <location>
        <begin position="495"/>
        <end position="580"/>
    </location>
</feature>
<dbReference type="AlphaFoldDB" id="A0ABD2I1F3"/>
<protein>
    <recommendedName>
        <fullName evidence="4">K Homology domain-containing protein</fullName>
    </recommendedName>
</protein>
<sequence>MSYQNYPGLAESPPPSAINSSCTKNEPLDSDFNRGGGGWKRQSQNASSDSWAPKAGAYSENGRFLEMSRHNSPASSAAFYRQSSAASTNNFQEHYSHGSSSSAVYFQEEFRGPFPTDSSLCAFPADFRSLHPRTKSRFDEIVDDGQGQPVPMSSDTADFRARRICGDAVGTEIQMGDQMAMVPTQSTPMEQPNCHQQHDDVPKSGEHLTMNREFYRPTTPSSTSVPKKRTFAEISGFDSLTDSAHAAAKVSRIALISYPAAPPAVLKSYTDDRRYTMCHLQQNERQNPLEIEAQNCLLDLRQELAFVDSLDPSLGQCLTNSRRLLISESMKLEEWHNPDWVEVDHNRPVKLSKQILIPNFRYPSVNFIGRIVGFKGSTLSRICRKYKCFISILGANSTKDRQQEIELLQSGDYRYAHYASPLHIRIDVIAPTHLAHMRMAGVLNFFHKLLVPNRDFDVDAELADVDLSDNREKSKSKSEKMQRWAEEERRWETEFDEANTKSRTDGRQNYRQMGTKTPWVNGTERRQNGGDTSTGAATFVITPSPPSASSSVFRGGSATRARGGGFVPRMMRPRGNEMNG</sequence>
<feature type="region of interest" description="Disordered" evidence="1">
    <location>
        <begin position="1"/>
        <end position="53"/>
    </location>
</feature>
<evidence type="ECO:0000313" key="3">
    <source>
        <dbReference type="Proteomes" id="UP001620645"/>
    </source>
</evidence>
<evidence type="ECO:0000313" key="2">
    <source>
        <dbReference type="EMBL" id="KAL3072822.1"/>
    </source>
</evidence>
<dbReference type="InterPro" id="IPR045071">
    <property type="entry name" value="BBP-like"/>
</dbReference>
<dbReference type="PANTHER" id="PTHR11208:SF42">
    <property type="entry name" value="QUAKING RELATED 54B, ISOFORM E"/>
    <property type="match status" value="1"/>
</dbReference>
<feature type="compositionally biased region" description="Polar residues" evidence="1">
    <location>
        <begin position="509"/>
        <end position="520"/>
    </location>
</feature>
<dbReference type="PANTHER" id="PTHR11208">
    <property type="entry name" value="RNA-BINDING PROTEIN RELATED"/>
    <property type="match status" value="1"/>
</dbReference>
<keyword evidence="3" id="KW-1185">Reference proteome</keyword>
<comment type="caution">
    <text evidence="2">The sequence shown here is derived from an EMBL/GenBank/DDBJ whole genome shotgun (WGS) entry which is preliminary data.</text>
</comment>
<gene>
    <name evidence="2" type="ORF">niasHS_017796</name>
</gene>
<feature type="compositionally biased region" description="Basic and acidic residues" evidence="1">
    <location>
        <begin position="495"/>
        <end position="508"/>
    </location>
</feature>
<organism evidence="2 3">
    <name type="scientific">Heterodera schachtii</name>
    <name type="common">Sugarbeet cyst nematode worm</name>
    <name type="synonym">Tylenchus schachtii</name>
    <dbReference type="NCBI Taxonomy" id="97005"/>
    <lineage>
        <taxon>Eukaryota</taxon>
        <taxon>Metazoa</taxon>
        <taxon>Ecdysozoa</taxon>
        <taxon>Nematoda</taxon>
        <taxon>Chromadorea</taxon>
        <taxon>Rhabditida</taxon>
        <taxon>Tylenchina</taxon>
        <taxon>Tylenchomorpha</taxon>
        <taxon>Tylenchoidea</taxon>
        <taxon>Heteroderidae</taxon>
        <taxon>Heteroderinae</taxon>
        <taxon>Heterodera</taxon>
    </lineage>
</organism>